<dbReference type="AlphaFoldDB" id="A0A420GA51"/>
<keyword evidence="3" id="KW-1185">Reference proteome</keyword>
<proteinExistence type="predicted"/>
<dbReference type="PROSITE" id="PS51257">
    <property type="entry name" value="PROKAR_LIPOPROTEIN"/>
    <property type="match status" value="1"/>
</dbReference>
<sequence length="555" mass="60187">MDKIKFYSLWACAILLGGCQKPNYLERNVKNQLMDFYATIDGKGQDRLFLSTISNDTVYLHVDYYYPIDSDNEVDLSRLMLRASVPADAQVTPGLNGFTDLTAPKKITVTAGNGDAKDYVVIAEKKGNTDISGIKITFKDSEQKENEIEGILNGNTVTFYVVPGMDLSQSTLSYVINKHSSGSIASGAQVNLANGAEVPLTISGAGNIKRQLKLVVKEPVKLDKGVGINRRLFLKKAADLGFTANSETSCFVSGDYLVIVSRTSPSVFKVYNRFTGAYSHNLANPFPAGRLIFQGVSDEKGRFMLGTYTPNGQSFVLYKYKDVFDTSPAKLLDLPYSKPAAVAAGDGNIGRKLNWVGDMDGNGQLLASVATSRYLLRWTVENGQIKSTAADVLEYKDGAASLGFLPEYLPLGVGANAELIASTNAELAYVSGSTWGRLAAFPAITGTAMNGGIAFQRFNNADILAQVKLFGSNEIGQMYVYDISDRARIGTTLSSPTYNQLRVYESELFTGGTNGNATSDICMGTSENGQRLQVYMLTTFGYLVAQEFTIYADSN</sequence>
<evidence type="ECO:0000313" key="3">
    <source>
        <dbReference type="Proteomes" id="UP000286402"/>
    </source>
</evidence>
<dbReference type="Pfam" id="PF16410">
    <property type="entry name" value="DUF5018"/>
    <property type="match status" value="1"/>
</dbReference>
<gene>
    <name evidence="2" type="ORF">BCY89_00870</name>
</gene>
<reference evidence="2 3" key="1">
    <citation type="submission" date="2016-07" db="EMBL/GenBank/DDBJ databases">
        <title>Genome analysis of Sphingobacterium siyangense T12B17.</title>
        <authorList>
            <person name="Xu D."/>
            <person name="Su Y."/>
            <person name="Zheng S."/>
        </authorList>
    </citation>
    <scope>NUCLEOTIDE SEQUENCE [LARGE SCALE GENOMIC DNA]</scope>
    <source>
        <strain evidence="2 3">T12B17</strain>
    </source>
</reference>
<protein>
    <recommendedName>
        <fullName evidence="1">DUF5018 domain-containing protein</fullName>
    </recommendedName>
</protein>
<dbReference type="EMBL" id="MCAQ01000001">
    <property type="protein sequence ID" value="RKF42082.1"/>
    <property type="molecule type" value="Genomic_DNA"/>
</dbReference>
<comment type="caution">
    <text evidence="2">The sequence shown here is derived from an EMBL/GenBank/DDBJ whole genome shotgun (WGS) entry which is preliminary data.</text>
</comment>
<dbReference type="RefSeq" id="WP_120332483.1">
    <property type="nucleotide sequence ID" value="NZ_MCAQ01000001.1"/>
</dbReference>
<organism evidence="2 3">
    <name type="scientific">Sphingobacterium siyangense</name>
    <dbReference type="NCBI Taxonomy" id="459529"/>
    <lineage>
        <taxon>Bacteria</taxon>
        <taxon>Pseudomonadati</taxon>
        <taxon>Bacteroidota</taxon>
        <taxon>Sphingobacteriia</taxon>
        <taxon>Sphingobacteriales</taxon>
        <taxon>Sphingobacteriaceae</taxon>
        <taxon>Sphingobacterium</taxon>
    </lineage>
</organism>
<name>A0A420GA51_9SPHI</name>
<evidence type="ECO:0000259" key="1">
    <source>
        <dbReference type="Pfam" id="PF16410"/>
    </source>
</evidence>
<evidence type="ECO:0000313" key="2">
    <source>
        <dbReference type="EMBL" id="RKF42082.1"/>
    </source>
</evidence>
<accession>A0A420GA51</accession>
<dbReference type="InterPro" id="IPR032186">
    <property type="entry name" value="DUF5018"/>
</dbReference>
<feature type="domain" description="DUF5018" evidence="1">
    <location>
        <begin position="9"/>
        <end position="334"/>
    </location>
</feature>
<dbReference type="Proteomes" id="UP000286402">
    <property type="component" value="Unassembled WGS sequence"/>
</dbReference>